<proteinExistence type="predicted"/>
<comment type="caution">
    <text evidence="2">The sequence shown here is derived from an EMBL/GenBank/DDBJ whole genome shotgun (WGS) entry which is preliminary data.</text>
</comment>
<organism evidence="2">
    <name type="scientific">Psilocybe cubensis</name>
    <name type="common">Psychedelic mushroom</name>
    <name type="synonym">Stropharia cubensis</name>
    <dbReference type="NCBI Taxonomy" id="181762"/>
    <lineage>
        <taxon>Eukaryota</taxon>
        <taxon>Fungi</taxon>
        <taxon>Dikarya</taxon>
        <taxon>Basidiomycota</taxon>
        <taxon>Agaricomycotina</taxon>
        <taxon>Agaricomycetes</taxon>
        <taxon>Agaricomycetidae</taxon>
        <taxon>Agaricales</taxon>
        <taxon>Agaricineae</taxon>
        <taxon>Strophariaceae</taxon>
        <taxon>Psilocybe</taxon>
    </lineage>
</organism>
<reference evidence="2" key="1">
    <citation type="submission" date="2021-02" db="EMBL/GenBank/DDBJ databases">
        <title>Psilocybe cubensis genome.</title>
        <authorList>
            <person name="Mckernan K.J."/>
            <person name="Crawford S."/>
            <person name="Trippe A."/>
            <person name="Kane L.T."/>
            <person name="Mclaughlin S."/>
        </authorList>
    </citation>
    <scope>NUCLEOTIDE SEQUENCE [LARGE SCALE GENOMIC DNA]</scope>
    <source>
        <strain evidence="2">MGC-MH-2018</strain>
    </source>
</reference>
<dbReference type="AlphaFoldDB" id="A0A8H7Y303"/>
<gene>
    <name evidence="2" type="ORF">JR316_004693</name>
</gene>
<sequence length="194" mass="21694">MSNPLVLMLERDNPCNTTIVNNETGELMYTVTTVHEKDSFTYLKDAKGGHIAHWKWRDIRSDVLTMGDAKPIPAGDWLQKSMVPFSSTVSFKDNKKRTFKWKNVEGGGQMELYSSEDKKNPVAAFLKSLDYKDRTVDPPVPVHRDATLTLVGQAQEIINLVVISFLILEKKRRSKEAGEGTTASALATPLANLQ</sequence>
<dbReference type="InterPro" id="IPR046528">
    <property type="entry name" value="DUF6593"/>
</dbReference>
<protein>
    <recommendedName>
        <fullName evidence="1">DUF6593 domain-containing protein</fullName>
    </recommendedName>
</protein>
<dbReference type="OrthoDB" id="3256331at2759"/>
<feature type="domain" description="DUF6593" evidence="1">
    <location>
        <begin position="12"/>
        <end position="173"/>
    </location>
</feature>
<evidence type="ECO:0000313" key="2">
    <source>
        <dbReference type="EMBL" id="KAG5170304.1"/>
    </source>
</evidence>
<dbReference type="EMBL" id="JAFIQS010000004">
    <property type="protein sequence ID" value="KAG5170304.1"/>
    <property type="molecule type" value="Genomic_DNA"/>
</dbReference>
<accession>A0A8H7Y303</accession>
<evidence type="ECO:0000259" key="1">
    <source>
        <dbReference type="Pfam" id="PF20236"/>
    </source>
</evidence>
<name>A0A8H7Y303_PSICU</name>
<dbReference type="Pfam" id="PF20236">
    <property type="entry name" value="DUF6593"/>
    <property type="match status" value="1"/>
</dbReference>